<dbReference type="InterPro" id="IPR035911">
    <property type="entry name" value="MurE/MurF_N"/>
</dbReference>
<evidence type="ECO:0000256" key="1">
    <source>
        <dbReference type="ARBA" id="ARBA00022490"/>
    </source>
</evidence>
<dbReference type="GO" id="GO:0009252">
    <property type="term" value="P:peptidoglycan biosynthetic process"/>
    <property type="evidence" value="ECO:0007669"/>
    <property type="project" value="UniProtKB-UniRule"/>
</dbReference>
<dbReference type="SUPFAM" id="SSF63418">
    <property type="entry name" value="MurE/MurF N-terminal domain"/>
    <property type="match status" value="1"/>
</dbReference>
<organism evidence="15 16">
    <name type="scientific">Bradyrhizobium canariense</name>
    <dbReference type="NCBI Taxonomy" id="255045"/>
    <lineage>
        <taxon>Bacteria</taxon>
        <taxon>Pseudomonadati</taxon>
        <taxon>Pseudomonadota</taxon>
        <taxon>Alphaproteobacteria</taxon>
        <taxon>Hyphomicrobiales</taxon>
        <taxon>Nitrobacteraceae</taxon>
        <taxon>Bradyrhizobium</taxon>
    </lineage>
</organism>
<dbReference type="Pfam" id="PF08245">
    <property type="entry name" value="Mur_ligase_M"/>
    <property type="match status" value="1"/>
</dbReference>
<keyword evidence="3 10" id="KW-0132">Cell division</keyword>
<evidence type="ECO:0000256" key="11">
    <source>
        <dbReference type="RuleBase" id="RU004136"/>
    </source>
</evidence>
<dbReference type="AlphaFoldDB" id="A0A1H1VW03"/>
<dbReference type="PANTHER" id="PTHR43024:SF1">
    <property type="entry name" value="UDP-N-ACETYLMURAMOYL-TRIPEPTIDE--D-ALANYL-D-ALANINE LIGASE"/>
    <property type="match status" value="1"/>
</dbReference>
<dbReference type="EC" id="6.3.2.10" evidence="10 11"/>
<dbReference type="InterPro" id="IPR013221">
    <property type="entry name" value="Mur_ligase_cen"/>
</dbReference>
<feature type="domain" description="Mur ligase C-terminal" evidence="13">
    <location>
        <begin position="337"/>
        <end position="452"/>
    </location>
</feature>
<evidence type="ECO:0000259" key="12">
    <source>
        <dbReference type="Pfam" id="PF01225"/>
    </source>
</evidence>
<feature type="domain" description="Mur ligase N-terminal catalytic" evidence="12">
    <location>
        <begin position="28"/>
        <end position="75"/>
    </location>
</feature>
<evidence type="ECO:0000256" key="9">
    <source>
        <dbReference type="ARBA" id="ARBA00023316"/>
    </source>
</evidence>
<dbReference type="GO" id="GO:0008766">
    <property type="term" value="F:UDP-N-acetylmuramoylalanyl-D-glutamyl-2,6-diaminopimelate-D-alanyl-D-alanine ligase activity"/>
    <property type="evidence" value="ECO:0007669"/>
    <property type="project" value="RHEA"/>
</dbReference>
<evidence type="ECO:0000256" key="4">
    <source>
        <dbReference type="ARBA" id="ARBA00022741"/>
    </source>
</evidence>
<dbReference type="GO" id="GO:0005524">
    <property type="term" value="F:ATP binding"/>
    <property type="evidence" value="ECO:0007669"/>
    <property type="project" value="UniProtKB-UniRule"/>
</dbReference>
<dbReference type="GO" id="GO:0051301">
    <property type="term" value="P:cell division"/>
    <property type="evidence" value="ECO:0007669"/>
    <property type="project" value="UniProtKB-KW"/>
</dbReference>
<keyword evidence="7 10" id="KW-0573">Peptidoglycan synthesis</keyword>
<dbReference type="PANTHER" id="PTHR43024">
    <property type="entry name" value="UDP-N-ACETYLMURAMOYL-TRIPEPTIDE--D-ALANYL-D-ALANINE LIGASE"/>
    <property type="match status" value="1"/>
</dbReference>
<dbReference type="EMBL" id="LT629750">
    <property type="protein sequence ID" value="SDS88923.1"/>
    <property type="molecule type" value="Genomic_DNA"/>
</dbReference>
<dbReference type="InterPro" id="IPR005863">
    <property type="entry name" value="UDP-N-AcMur_synth"/>
</dbReference>
<dbReference type="NCBIfam" id="NF010693">
    <property type="entry name" value="PRK14093.1"/>
    <property type="match status" value="1"/>
</dbReference>
<evidence type="ECO:0000256" key="8">
    <source>
        <dbReference type="ARBA" id="ARBA00023306"/>
    </source>
</evidence>
<feature type="domain" description="Mur ligase central" evidence="14">
    <location>
        <begin position="113"/>
        <end position="303"/>
    </location>
</feature>
<dbReference type="Gene3D" id="3.90.190.20">
    <property type="entry name" value="Mur ligase, C-terminal domain"/>
    <property type="match status" value="1"/>
</dbReference>
<dbReference type="Gene3D" id="3.40.1190.10">
    <property type="entry name" value="Mur-like, catalytic domain"/>
    <property type="match status" value="1"/>
</dbReference>
<dbReference type="HAMAP" id="MF_02019">
    <property type="entry name" value="MurF"/>
    <property type="match status" value="1"/>
</dbReference>
<keyword evidence="2 10" id="KW-0436">Ligase</keyword>
<protein>
    <recommendedName>
        <fullName evidence="10 11">UDP-N-acetylmuramoyl-tripeptide--D-alanyl-D-alanine ligase</fullName>
        <ecNumber evidence="10 11">6.3.2.10</ecNumber>
    </recommendedName>
    <alternativeName>
        <fullName evidence="10">D-alanyl-D-alanine-adding enzyme</fullName>
    </alternativeName>
</protein>
<keyword evidence="6 10" id="KW-0133">Cell shape</keyword>
<comment type="catalytic activity">
    <reaction evidence="10 11">
        <text>D-alanyl-D-alanine + UDP-N-acetyl-alpha-D-muramoyl-L-alanyl-gamma-D-glutamyl-meso-2,6-diaminopimelate + ATP = UDP-N-acetyl-alpha-D-muramoyl-L-alanyl-gamma-D-glutamyl-meso-2,6-diaminopimeloyl-D-alanyl-D-alanine + ADP + phosphate + H(+)</text>
        <dbReference type="Rhea" id="RHEA:28374"/>
        <dbReference type="ChEBI" id="CHEBI:15378"/>
        <dbReference type="ChEBI" id="CHEBI:30616"/>
        <dbReference type="ChEBI" id="CHEBI:43474"/>
        <dbReference type="ChEBI" id="CHEBI:57822"/>
        <dbReference type="ChEBI" id="CHEBI:61386"/>
        <dbReference type="ChEBI" id="CHEBI:83905"/>
        <dbReference type="ChEBI" id="CHEBI:456216"/>
        <dbReference type="EC" id="6.3.2.10"/>
    </reaction>
</comment>
<dbReference type="Proteomes" id="UP000243904">
    <property type="component" value="Chromosome I"/>
</dbReference>
<evidence type="ECO:0000256" key="2">
    <source>
        <dbReference type="ARBA" id="ARBA00022598"/>
    </source>
</evidence>
<keyword evidence="8 10" id="KW-0131">Cell cycle</keyword>
<keyword evidence="1 10" id="KW-0963">Cytoplasm</keyword>
<evidence type="ECO:0000259" key="14">
    <source>
        <dbReference type="Pfam" id="PF08245"/>
    </source>
</evidence>
<keyword evidence="9 10" id="KW-0961">Cell wall biogenesis/degradation</keyword>
<dbReference type="UniPathway" id="UPA00219"/>
<dbReference type="InterPro" id="IPR036615">
    <property type="entry name" value="Mur_ligase_C_dom_sf"/>
</dbReference>
<dbReference type="Gene3D" id="3.40.1390.10">
    <property type="entry name" value="MurE/MurF, N-terminal domain"/>
    <property type="match status" value="1"/>
</dbReference>
<dbReference type="Pfam" id="PF01225">
    <property type="entry name" value="Mur_ligase"/>
    <property type="match status" value="1"/>
</dbReference>
<evidence type="ECO:0000313" key="16">
    <source>
        <dbReference type="Proteomes" id="UP000243904"/>
    </source>
</evidence>
<evidence type="ECO:0000256" key="3">
    <source>
        <dbReference type="ARBA" id="ARBA00022618"/>
    </source>
</evidence>
<keyword evidence="5 10" id="KW-0067">ATP-binding</keyword>
<evidence type="ECO:0000256" key="5">
    <source>
        <dbReference type="ARBA" id="ARBA00022840"/>
    </source>
</evidence>
<dbReference type="RefSeq" id="WP_146688211.1">
    <property type="nucleotide sequence ID" value="NZ_LT629750.1"/>
</dbReference>
<accession>A0A1H1VW03</accession>
<proteinExistence type="inferred from homology"/>
<dbReference type="GO" id="GO:0047480">
    <property type="term" value="F:UDP-N-acetylmuramoyl-tripeptide-D-alanyl-D-alanine ligase activity"/>
    <property type="evidence" value="ECO:0007669"/>
    <property type="project" value="UniProtKB-UniRule"/>
</dbReference>
<keyword evidence="16" id="KW-1185">Reference proteome</keyword>
<comment type="pathway">
    <text evidence="10 11">Cell wall biogenesis; peptidoglycan biosynthesis.</text>
</comment>
<dbReference type="SUPFAM" id="SSF53623">
    <property type="entry name" value="MurD-like peptide ligases, catalytic domain"/>
    <property type="match status" value="1"/>
</dbReference>
<dbReference type="InterPro" id="IPR004101">
    <property type="entry name" value="Mur_ligase_C"/>
</dbReference>
<keyword evidence="4 10" id="KW-0547">Nucleotide-binding</keyword>
<evidence type="ECO:0000256" key="6">
    <source>
        <dbReference type="ARBA" id="ARBA00022960"/>
    </source>
</evidence>
<dbReference type="InterPro" id="IPR000713">
    <property type="entry name" value="Mur_ligase_N"/>
</dbReference>
<comment type="subcellular location">
    <subcellularLocation>
        <location evidence="10 11">Cytoplasm</location>
    </subcellularLocation>
</comment>
<gene>
    <name evidence="10" type="primary">murF</name>
    <name evidence="15" type="ORF">SAMN05444158_3577</name>
</gene>
<evidence type="ECO:0000313" key="15">
    <source>
        <dbReference type="EMBL" id="SDS88923.1"/>
    </source>
</evidence>
<sequence>MSAMPLWTSSAMAAAMRASIQGVPPEGVSGLSIDSRTVAPGEAYFAIKGDVHDGHDFVAAALKAGAALAVVEAAQRGKFAADAPLLVVDDVLAGLVDLAHAARARLNAQVIAVTGSVGKTSTKEALRCVLGAQGETHASAASFNNHWGVPLSLARCPATARFAIFEIGMNHAGEIQPLVRMVRPHVAIITTVEPVHLEFFAGIEAIADAKAEIFEGIEPGGAVVLNRDNAQFARLQRRAKELGIARIVSFGADQKSEARLIDVSLHATCSAVHADILGQDVTYKLGVPGRHMAMNSLAVLAAAALAGADLALAALSLSQLEPTTGRGARRVLEVASGEATLIDESYNANPASMAAALNVLGQAQVGPHGRRIAILGDMLELGPTGPALHRGLVDAIKANHIDLVYCCGPLMRNLWDALSTGKRGGYAESAASLEAQAVSAIRAGDAFMIKGSLGSKMKTIVNALEKRFPGRTALDEAAV</sequence>
<comment type="similarity">
    <text evidence="10">Belongs to the MurCDEF family. MurF subfamily.</text>
</comment>
<reference evidence="16" key="1">
    <citation type="submission" date="2016-10" db="EMBL/GenBank/DDBJ databases">
        <authorList>
            <person name="Varghese N."/>
            <person name="Submissions S."/>
        </authorList>
    </citation>
    <scope>NUCLEOTIDE SEQUENCE [LARGE SCALE GENOMIC DNA]</scope>
    <source>
        <strain evidence="16">GAS369</strain>
    </source>
</reference>
<dbReference type="Pfam" id="PF02875">
    <property type="entry name" value="Mur_ligase_C"/>
    <property type="match status" value="1"/>
</dbReference>
<comment type="function">
    <text evidence="10 11">Involved in cell wall formation. Catalyzes the final step in the synthesis of UDP-N-acetylmuramoyl-pentapeptide, the precursor of murein.</text>
</comment>
<dbReference type="NCBIfam" id="TIGR01143">
    <property type="entry name" value="murF"/>
    <property type="match status" value="1"/>
</dbReference>
<evidence type="ECO:0000256" key="10">
    <source>
        <dbReference type="HAMAP-Rule" id="MF_02019"/>
    </source>
</evidence>
<evidence type="ECO:0000256" key="7">
    <source>
        <dbReference type="ARBA" id="ARBA00022984"/>
    </source>
</evidence>
<dbReference type="GO" id="GO:0005737">
    <property type="term" value="C:cytoplasm"/>
    <property type="evidence" value="ECO:0007669"/>
    <property type="project" value="UniProtKB-SubCell"/>
</dbReference>
<name>A0A1H1VW03_9BRAD</name>
<dbReference type="GO" id="GO:0071555">
    <property type="term" value="P:cell wall organization"/>
    <property type="evidence" value="ECO:0007669"/>
    <property type="project" value="UniProtKB-KW"/>
</dbReference>
<dbReference type="SUPFAM" id="SSF53244">
    <property type="entry name" value="MurD-like peptide ligases, peptide-binding domain"/>
    <property type="match status" value="1"/>
</dbReference>
<dbReference type="InterPro" id="IPR051046">
    <property type="entry name" value="MurCDEF_CellWall_CoF430Synth"/>
</dbReference>
<dbReference type="GO" id="GO:0008360">
    <property type="term" value="P:regulation of cell shape"/>
    <property type="evidence" value="ECO:0007669"/>
    <property type="project" value="UniProtKB-KW"/>
</dbReference>
<evidence type="ECO:0000259" key="13">
    <source>
        <dbReference type="Pfam" id="PF02875"/>
    </source>
</evidence>
<dbReference type="InterPro" id="IPR036565">
    <property type="entry name" value="Mur-like_cat_sf"/>
</dbReference>
<feature type="binding site" evidence="10">
    <location>
        <begin position="115"/>
        <end position="121"/>
    </location>
    <ligand>
        <name>ATP</name>
        <dbReference type="ChEBI" id="CHEBI:30616"/>
    </ligand>
</feature>